<dbReference type="EMBL" id="CAJOBC010007928">
    <property type="protein sequence ID" value="CAF3947549.1"/>
    <property type="molecule type" value="Genomic_DNA"/>
</dbReference>
<dbReference type="OrthoDB" id="10455123at2759"/>
<sequence>MSQENAAEFHELCQKIRDIFNSLFSILDKQQNEISHLKRQMELLQVSQDELLLGSVATQIIIKMSRLEQIIEDPRITACRTMSMVMAHRHIEQLKAFLGEHGYNIEEMHLAIQILKNNRLAAAHPSDPTTTSSEIRTAVDHLFPSSSHPKLAIALKALKVLELLAEEIKEPLFLKTD</sequence>
<dbReference type="EMBL" id="CAJNOQ010007926">
    <property type="protein sequence ID" value="CAF1183132.1"/>
    <property type="molecule type" value="Genomic_DNA"/>
</dbReference>
<evidence type="ECO:0000313" key="4">
    <source>
        <dbReference type="EMBL" id="CAF3947549.1"/>
    </source>
</evidence>
<dbReference type="Proteomes" id="UP000663829">
    <property type="component" value="Unassembled WGS sequence"/>
</dbReference>
<evidence type="ECO:0000313" key="1">
    <source>
        <dbReference type="EMBL" id="CAF1144099.1"/>
    </source>
</evidence>
<protein>
    <submittedName>
        <fullName evidence="2">Uncharacterized protein</fullName>
    </submittedName>
</protein>
<dbReference type="Proteomes" id="UP000682733">
    <property type="component" value="Unassembled WGS sequence"/>
</dbReference>
<dbReference type="AlphaFoldDB" id="A0A814V7P2"/>
<accession>A0A814V7P2</accession>
<keyword evidence="5" id="KW-1185">Reference proteome</keyword>
<evidence type="ECO:0000313" key="3">
    <source>
        <dbReference type="EMBL" id="CAF3943792.1"/>
    </source>
</evidence>
<evidence type="ECO:0000313" key="5">
    <source>
        <dbReference type="Proteomes" id="UP000663829"/>
    </source>
</evidence>
<organism evidence="2 5">
    <name type="scientific">Didymodactylos carnosus</name>
    <dbReference type="NCBI Taxonomy" id="1234261"/>
    <lineage>
        <taxon>Eukaryota</taxon>
        <taxon>Metazoa</taxon>
        <taxon>Spiralia</taxon>
        <taxon>Gnathifera</taxon>
        <taxon>Rotifera</taxon>
        <taxon>Eurotatoria</taxon>
        <taxon>Bdelloidea</taxon>
        <taxon>Philodinida</taxon>
        <taxon>Philodinidae</taxon>
        <taxon>Didymodactylos</taxon>
    </lineage>
</organism>
<dbReference type="EMBL" id="CAJOBA010028029">
    <property type="protein sequence ID" value="CAF3943792.1"/>
    <property type="molecule type" value="Genomic_DNA"/>
</dbReference>
<dbReference type="Proteomes" id="UP000681722">
    <property type="component" value="Unassembled WGS sequence"/>
</dbReference>
<gene>
    <name evidence="2" type="ORF">GPM918_LOCUS22810</name>
    <name evidence="1" type="ORF">OVA965_LOCUS21272</name>
    <name evidence="4" type="ORF">SRO942_LOCUS22811</name>
    <name evidence="3" type="ORF">TMI583_LOCUS21888</name>
</gene>
<reference evidence="2" key="1">
    <citation type="submission" date="2021-02" db="EMBL/GenBank/DDBJ databases">
        <authorList>
            <person name="Nowell W R."/>
        </authorList>
    </citation>
    <scope>NUCLEOTIDE SEQUENCE</scope>
</reference>
<name>A0A814V7P2_9BILA</name>
<proteinExistence type="predicted"/>
<evidence type="ECO:0000313" key="2">
    <source>
        <dbReference type="EMBL" id="CAF1183132.1"/>
    </source>
</evidence>
<dbReference type="EMBL" id="CAJNOK010011614">
    <property type="protein sequence ID" value="CAF1144099.1"/>
    <property type="molecule type" value="Genomic_DNA"/>
</dbReference>
<comment type="caution">
    <text evidence="2">The sequence shown here is derived from an EMBL/GenBank/DDBJ whole genome shotgun (WGS) entry which is preliminary data.</text>
</comment>
<dbReference type="Proteomes" id="UP000677228">
    <property type="component" value="Unassembled WGS sequence"/>
</dbReference>